<evidence type="ECO:0000256" key="12">
    <source>
        <dbReference type="ARBA" id="ARBA00022723"/>
    </source>
</evidence>
<feature type="domain" description="3-dehydroquinate synthase N-terminal" evidence="20">
    <location>
        <begin position="103"/>
        <end position="214"/>
    </location>
</feature>
<evidence type="ECO:0000256" key="5">
    <source>
        <dbReference type="ARBA" id="ARBA00004496"/>
    </source>
</evidence>
<evidence type="ECO:0000256" key="14">
    <source>
        <dbReference type="ARBA" id="ARBA00022833"/>
    </source>
</evidence>
<dbReference type="InterPro" id="IPR030963">
    <property type="entry name" value="DHQ_synth_fam"/>
</dbReference>
<keyword evidence="18" id="KW-0170">Cobalt</keyword>
<comment type="cofactor">
    <cofactor evidence="4">
        <name>Zn(2+)</name>
        <dbReference type="ChEBI" id="CHEBI:29105"/>
    </cofactor>
</comment>
<keyword evidence="17" id="KW-0456">Lyase</keyword>
<gene>
    <name evidence="22" type="ORF">HMPREF9470_03718</name>
</gene>
<dbReference type="Gene3D" id="1.20.1090.10">
    <property type="entry name" value="Dehydroquinate synthase-like - alpha domain"/>
    <property type="match status" value="1"/>
</dbReference>
<keyword evidence="15" id="KW-0520">NAD</keyword>
<dbReference type="EC" id="4.2.3.4" evidence="8 19"/>
<dbReference type="InterPro" id="IPR016037">
    <property type="entry name" value="DHQ_synth_AroB"/>
</dbReference>
<dbReference type="PANTHER" id="PTHR43622">
    <property type="entry name" value="3-DEHYDROQUINATE SYNTHASE"/>
    <property type="match status" value="1"/>
</dbReference>
<evidence type="ECO:0000256" key="11">
    <source>
        <dbReference type="ARBA" id="ARBA00022605"/>
    </source>
</evidence>
<dbReference type="SUPFAM" id="SSF56796">
    <property type="entry name" value="Dehydroquinate synthase-like"/>
    <property type="match status" value="1"/>
</dbReference>
<evidence type="ECO:0000256" key="3">
    <source>
        <dbReference type="ARBA" id="ARBA00001941"/>
    </source>
</evidence>
<evidence type="ECO:0000256" key="13">
    <source>
        <dbReference type="ARBA" id="ARBA00022741"/>
    </source>
</evidence>
<dbReference type="PANTHER" id="PTHR43622:SF7">
    <property type="entry name" value="3-DEHYDROQUINATE SYNTHASE, CHLOROPLASTIC"/>
    <property type="match status" value="1"/>
</dbReference>
<dbReference type="Pfam" id="PF24621">
    <property type="entry name" value="DHQS_C"/>
    <property type="match status" value="1"/>
</dbReference>
<sequence>MHLDEKDDMEVNAADHERLPICCYKYIKEETGMADRMNVCRDGQPIYDIVMDTSFSGLKDEAMGLSLKDHKICIVTDSNVAKLYLEEVTAILSECCKKVSVYVFSAGEENKNLDTVKRLYEHLILEHFDRRDMLAALGGGVVGDLCGFAAATYLRGVGFFQIPTTLLSQVDSSIGGKTGVDFDAYKNMVGAFHMPRFVYTNLSTLLTLSNEQFSSGMGEVIKHGLIKDKEYYQWLKDSREGIGARDLTLCQKMVFESNRIKKQVVEMDPTEQGERALLNFGHTLGHAVEKLKDFTMLHGHCVGLGCIAAGYISYKRGMITEEEFRDLRSVFDAYGLPVTVDGLTWDEVHTAAKSDKKMDAGVVKFILLRSMGNAYVDRTVSSDEMKEGFDCIGGHKE</sequence>
<evidence type="ECO:0000256" key="7">
    <source>
        <dbReference type="ARBA" id="ARBA00005412"/>
    </source>
</evidence>
<comment type="pathway">
    <text evidence="6">Metabolic intermediate biosynthesis; chorismate biosynthesis; chorismate from D-erythrose 4-phosphate and phosphoenolpyruvate: step 2/7.</text>
</comment>
<comment type="subcellular location">
    <subcellularLocation>
        <location evidence="5">Cytoplasm</location>
    </subcellularLocation>
</comment>
<keyword evidence="12" id="KW-0479">Metal-binding</keyword>
<proteinExistence type="inferred from homology"/>
<keyword evidence="13" id="KW-0547">Nucleotide-binding</keyword>
<accession>A0A0J9EN03</accession>
<dbReference type="GO" id="GO:0046872">
    <property type="term" value="F:metal ion binding"/>
    <property type="evidence" value="ECO:0007669"/>
    <property type="project" value="UniProtKB-KW"/>
</dbReference>
<comment type="similarity">
    <text evidence="7">Belongs to the sugar phosphate cyclases superfamily. Dehydroquinate synthase family.</text>
</comment>
<dbReference type="Pfam" id="PF01761">
    <property type="entry name" value="DHQ_synthase"/>
    <property type="match status" value="1"/>
</dbReference>
<dbReference type="InterPro" id="IPR050071">
    <property type="entry name" value="Dehydroquinate_synthase"/>
</dbReference>
<evidence type="ECO:0000256" key="8">
    <source>
        <dbReference type="ARBA" id="ARBA00013031"/>
    </source>
</evidence>
<dbReference type="EMBL" id="ADLK01000028">
    <property type="protein sequence ID" value="KMW17065.1"/>
    <property type="molecule type" value="Genomic_DNA"/>
</dbReference>
<evidence type="ECO:0000256" key="9">
    <source>
        <dbReference type="ARBA" id="ARBA00017684"/>
    </source>
</evidence>
<dbReference type="GO" id="GO:0003856">
    <property type="term" value="F:3-dehydroquinate synthase activity"/>
    <property type="evidence" value="ECO:0007669"/>
    <property type="project" value="UniProtKB-UniRule"/>
</dbReference>
<keyword evidence="16" id="KW-0057">Aromatic amino acid biosynthesis</keyword>
<dbReference type="InterPro" id="IPR056179">
    <property type="entry name" value="DHQS_C"/>
</dbReference>
<dbReference type="AlphaFoldDB" id="A0A0J9EN03"/>
<evidence type="ECO:0000259" key="20">
    <source>
        <dbReference type="Pfam" id="PF01761"/>
    </source>
</evidence>
<name>A0A0J9EN03_9FIRM</name>
<dbReference type="Proteomes" id="UP000037392">
    <property type="component" value="Unassembled WGS sequence"/>
</dbReference>
<evidence type="ECO:0000256" key="17">
    <source>
        <dbReference type="ARBA" id="ARBA00023239"/>
    </source>
</evidence>
<keyword evidence="11" id="KW-0028">Amino-acid biosynthesis</keyword>
<comment type="cofactor">
    <cofactor evidence="3">
        <name>Co(2+)</name>
        <dbReference type="ChEBI" id="CHEBI:48828"/>
    </cofactor>
</comment>
<evidence type="ECO:0000256" key="1">
    <source>
        <dbReference type="ARBA" id="ARBA00001393"/>
    </source>
</evidence>
<evidence type="ECO:0000256" key="6">
    <source>
        <dbReference type="ARBA" id="ARBA00004661"/>
    </source>
</evidence>
<comment type="catalytic activity">
    <reaction evidence="1">
        <text>7-phospho-2-dehydro-3-deoxy-D-arabino-heptonate = 3-dehydroquinate + phosphate</text>
        <dbReference type="Rhea" id="RHEA:21968"/>
        <dbReference type="ChEBI" id="CHEBI:32364"/>
        <dbReference type="ChEBI" id="CHEBI:43474"/>
        <dbReference type="ChEBI" id="CHEBI:58394"/>
        <dbReference type="EC" id="4.2.3.4"/>
    </reaction>
</comment>
<dbReference type="GO" id="GO:0008652">
    <property type="term" value="P:amino acid biosynthetic process"/>
    <property type="evidence" value="ECO:0007669"/>
    <property type="project" value="UniProtKB-KW"/>
</dbReference>
<dbReference type="FunFam" id="3.40.50.1970:FF:000007">
    <property type="entry name" value="Pentafunctional AROM polypeptide"/>
    <property type="match status" value="1"/>
</dbReference>
<evidence type="ECO:0000313" key="22">
    <source>
        <dbReference type="EMBL" id="KMW17065.1"/>
    </source>
</evidence>
<evidence type="ECO:0000256" key="19">
    <source>
        <dbReference type="NCBIfam" id="TIGR01357"/>
    </source>
</evidence>
<dbReference type="GO" id="GO:0009073">
    <property type="term" value="P:aromatic amino acid family biosynthetic process"/>
    <property type="evidence" value="ECO:0007669"/>
    <property type="project" value="UniProtKB-KW"/>
</dbReference>
<dbReference type="Gene3D" id="3.40.50.1970">
    <property type="match status" value="1"/>
</dbReference>
<dbReference type="GO" id="GO:0005737">
    <property type="term" value="C:cytoplasm"/>
    <property type="evidence" value="ECO:0007669"/>
    <property type="project" value="UniProtKB-SubCell"/>
</dbReference>
<reference evidence="22 23" key="1">
    <citation type="submission" date="2011-04" db="EMBL/GenBank/DDBJ databases">
        <title>The Genome Sequence of Clostridium citroniae WAL-19142.</title>
        <authorList>
            <consortium name="The Broad Institute Genome Sequencing Platform"/>
            <person name="Earl A."/>
            <person name="Ward D."/>
            <person name="Feldgarden M."/>
            <person name="Gevers D."/>
            <person name="Warren Y.A."/>
            <person name="Tyrrell K.L."/>
            <person name="Citron D.M."/>
            <person name="Goldstein E.J."/>
            <person name="Daigneault M."/>
            <person name="Allen-Vercoe E."/>
            <person name="Young S.K."/>
            <person name="Zeng Q."/>
            <person name="Gargeya S."/>
            <person name="Fitzgerald M."/>
            <person name="Haas B."/>
            <person name="Abouelleil A."/>
            <person name="Alvarado L."/>
            <person name="Arachchi H.M."/>
            <person name="Berlin A."/>
            <person name="Brown A."/>
            <person name="Chapman S.B."/>
            <person name="Chen Z."/>
            <person name="Dunbar C."/>
            <person name="Freedman E."/>
            <person name="Gearin G."/>
            <person name="Gellesch M."/>
            <person name="Goldberg J."/>
            <person name="Griggs A."/>
            <person name="Gujja S."/>
            <person name="Heilman E.R."/>
            <person name="Heiman D."/>
            <person name="Howarth C."/>
            <person name="Larson L."/>
            <person name="Lui A."/>
            <person name="MacDonald P.J."/>
            <person name="Mehta T."/>
            <person name="Montmayeur A."/>
            <person name="Murphy C."/>
            <person name="Neiman D."/>
            <person name="Pearson M."/>
            <person name="Priest M."/>
            <person name="Roberts A."/>
            <person name="Saif S."/>
            <person name="Shea T."/>
            <person name="Shenoy N."/>
            <person name="Sisk P."/>
            <person name="Stolte C."/>
            <person name="Sykes S."/>
            <person name="White J."/>
            <person name="Yandava C."/>
            <person name="Wortman J."/>
            <person name="Nusbaum C."/>
            <person name="Birren B."/>
        </authorList>
    </citation>
    <scope>NUCLEOTIDE SEQUENCE [LARGE SCALE GENOMIC DNA]</scope>
    <source>
        <strain evidence="22 23">WAL-19142</strain>
    </source>
</reference>
<evidence type="ECO:0000256" key="4">
    <source>
        <dbReference type="ARBA" id="ARBA00001947"/>
    </source>
</evidence>
<organism evidence="22 23">
    <name type="scientific">[Clostridium] citroniae WAL-19142</name>
    <dbReference type="NCBI Taxonomy" id="742734"/>
    <lineage>
        <taxon>Bacteria</taxon>
        <taxon>Bacillati</taxon>
        <taxon>Bacillota</taxon>
        <taxon>Clostridia</taxon>
        <taxon>Lachnospirales</taxon>
        <taxon>Lachnospiraceae</taxon>
        <taxon>Enterocloster</taxon>
    </lineage>
</organism>
<dbReference type="InterPro" id="IPR030960">
    <property type="entry name" value="DHQS/DOIS_N"/>
</dbReference>
<evidence type="ECO:0000259" key="21">
    <source>
        <dbReference type="Pfam" id="PF24621"/>
    </source>
</evidence>
<evidence type="ECO:0000256" key="16">
    <source>
        <dbReference type="ARBA" id="ARBA00023141"/>
    </source>
</evidence>
<dbReference type="CDD" id="cd08195">
    <property type="entry name" value="DHQS"/>
    <property type="match status" value="1"/>
</dbReference>
<keyword evidence="10" id="KW-0963">Cytoplasm</keyword>
<feature type="domain" description="3-dehydroquinate synthase C-terminal" evidence="21">
    <location>
        <begin position="216"/>
        <end position="358"/>
    </location>
</feature>
<evidence type="ECO:0000313" key="23">
    <source>
        <dbReference type="Proteomes" id="UP000037392"/>
    </source>
</evidence>
<comment type="caution">
    <text evidence="22">The sequence shown here is derived from an EMBL/GenBank/DDBJ whole genome shotgun (WGS) entry which is preliminary data.</text>
</comment>
<evidence type="ECO:0000256" key="2">
    <source>
        <dbReference type="ARBA" id="ARBA00001911"/>
    </source>
</evidence>
<dbReference type="NCBIfam" id="TIGR01357">
    <property type="entry name" value="aroB"/>
    <property type="match status" value="1"/>
</dbReference>
<protein>
    <recommendedName>
        <fullName evidence="9 19">3-dehydroquinate synthase</fullName>
        <ecNumber evidence="8 19">4.2.3.4</ecNumber>
    </recommendedName>
</protein>
<dbReference type="PIRSF" id="PIRSF001455">
    <property type="entry name" value="DHQ_synth"/>
    <property type="match status" value="1"/>
</dbReference>
<evidence type="ECO:0000256" key="15">
    <source>
        <dbReference type="ARBA" id="ARBA00023027"/>
    </source>
</evidence>
<dbReference type="GO" id="GO:0009423">
    <property type="term" value="P:chorismate biosynthetic process"/>
    <property type="evidence" value="ECO:0007669"/>
    <property type="project" value="UniProtKB-UniRule"/>
</dbReference>
<dbReference type="PATRIC" id="fig|742734.4.peg.3986"/>
<evidence type="ECO:0000256" key="10">
    <source>
        <dbReference type="ARBA" id="ARBA00022490"/>
    </source>
</evidence>
<comment type="cofactor">
    <cofactor evidence="2">
        <name>NAD(+)</name>
        <dbReference type="ChEBI" id="CHEBI:57540"/>
    </cofactor>
</comment>
<evidence type="ECO:0000256" key="18">
    <source>
        <dbReference type="ARBA" id="ARBA00023285"/>
    </source>
</evidence>
<dbReference type="GO" id="GO:0000166">
    <property type="term" value="F:nucleotide binding"/>
    <property type="evidence" value="ECO:0007669"/>
    <property type="project" value="UniProtKB-KW"/>
</dbReference>
<keyword evidence="14" id="KW-0862">Zinc</keyword>